<dbReference type="RefSeq" id="WP_209650339.1">
    <property type="nucleotide sequence ID" value="NZ_JBEPNV010000001.1"/>
</dbReference>
<evidence type="ECO:0000313" key="1">
    <source>
        <dbReference type="EMBL" id="MET3868621.1"/>
    </source>
</evidence>
<reference evidence="1 2" key="1">
    <citation type="submission" date="2024-06" db="EMBL/GenBank/DDBJ databases">
        <title>Genomics of switchgrass bacterial isolates.</title>
        <authorList>
            <person name="Shade A."/>
        </authorList>
    </citation>
    <scope>NUCLEOTIDE SEQUENCE [LARGE SCALE GENOMIC DNA]</scope>
    <source>
        <strain evidence="1 2">PvP084</strain>
    </source>
</reference>
<accession>A0ABV2NQI4</accession>
<dbReference type="EMBL" id="JBEPNW010000002">
    <property type="protein sequence ID" value="MET3868621.1"/>
    <property type="molecule type" value="Genomic_DNA"/>
</dbReference>
<sequence>MMRKLSASELVSQHLPGLSTNGAAITVTFADRAVSQAFFDALLMDRHAGYVRRANETAPKSGEGIPHGATRLIRSIDLKVGPEPSRAVLELVDGEQRAHRFFVTVSDLQELATISLVARRQGGFVAQFSPCEGESSIVYRGPQNQGRTDHPRAEPLDQFFKGGAIERRLFDVESSVRIQRRRVNALMATYVERARLPNGRVPASCCQRCGAPIGYLGRAFEAVGVAHHVCRAEREKA</sequence>
<proteinExistence type="predicted"/>
<evidence type="ECO:0000313" key="2">
    <source>
        <dbReference type="Proteomes" id="UP001549119"/>
    </source>
</evidence>
<comment type="caution">
    <text evidence="1">The sequence shown here is derived from an EMBL/GenBank/DDBJ whole genome shotgun (WGS) entry which is preliminary data.</text>
</comment>
<keyword evidence="2" id="KW-1185">Reference proteome</keyword>
<dbReference type="Proteomes" id="UP001549119">
    <property type="component" value="Unassembled WGS sequence"/>
</dbReference>
<name>A0ABV2NQI4_9HYPH</name>
<organism evidence="1 2">
    <name type="scientific">Methylobacterium radiotolerans</name>
    <dbReference type="NCBI Taxonomy" id="31998"/>
    <lineage>
        <taxon>Bacteria</taxon>
        <taxon>Pseudomonadati</taxon>
        <taxon>Pseudomonadota</taxon>
        <taxon>Alphaproteobacteria</taxon>
        <taxon>Hyphomicrobiales</taxon>
        <taxon>Methylobacteriaceae</taxon>
        <taxon>Methylobacterium</taxon>
    </lineage>
</organism>
<gene>
    <name evidence="1" type="ORF">ABIC20_005930</name>
</gene>
<protein>
    <submittedName>
        <fullName evidence="1">Uncharacterized protein</fullName>
    </submittedName>
</protein>